<dbReference type="InterPro" id="IPR020835">
    <property type="entry name" value="Catalase_sf"/>
</dbReference>
<dbReference type="Pfam" id="PF06628">
    <property type="entry name" value="Catalase-rel"/>
    <property type="match status" value="1"/>
</dbReference>
<evidence type="ECO:0000256" key="5">
    <source>
        <dbReference type="ARBA" id="ARBA00022617"/>
    </source>
</evidence>
<evidence type="ECO:0000256" key="13">
    <source>
        <dbReference type="RuleBase" id="RU000498"/>
    </source>
</evidence>
<dbReference type="InterPro" id="IPR024708">
    <property type="entry name" value="Catalase_AS"/>
</dbReference>
<dbReference type="EMBL" id="MQWA01000001">
    <property type="protein sequence ID" value="PQJ29145.1"/>
    <property type="molecule type" value="Genomic_DNA"/>
</dbReference>
<evidence type="ECO:0000256" key="2">
    <source>
        <dbReference type="ARBA" id="ARBA00005329"/>
    </source>
</evidence>
<dbReference type="GO" id="GO:0042542">
    <property type="term" value="P:response to hydrogen peroxide"/>
    <property type="evidence" value="ECO:0007669"/>
    <property type="project" value="TreeGrafter"/>
</dbReference>
<dbReference type="FunFam" id="2.40.180.10:FF:000001">
    <property type="entry name" value="Catalase"/>
    <property type="match status" value="1"/>
</dbReference>
<dbReference type="InterPro" id="IPR010582">
    <property type="entry name" value="Catalase_immune_responsive"/>
</dbReference>
<gene>
    <name evidence="16" type="ORF">BSZ32_12015</name>
</gene>
<evidence type="ECO:0000313" key="17">
    <source>
        <dbReference type="Proteomes" id="UP000239907"/>
    </source>
</evidence>
<protein>
    <recommendedName>
        <fullName evidence="3 13">Catalase</fullName>
        <ecNumber evidence="3 13">1.11.1.6</ecNumber>
    </recommendedName>
</protein>
<dbReference type="GO" id="GO:0004096">
    <property type="term" value="F:catalase activity"/>
    <property type="evidence" value="ECO:0007669"/>
    <property type="project" value="UniProtKB-EC"/>
</dbReference>
<proteinExistence type="inferred from homology"/>
<dbReference type="InterPro" id="IPR011614">
    <property type="entry name" value="Catalase_core"/>
</dbReference>
<dbReference type="RefSeq" id="WP_105043638.1">
    <property type="nucleotide sequence ID" value="NZ_MQWA01000001.1"/>
</dbReference>
<dbReference type="PANTHER" id="PTHR11465">
    <property type="entry name" value="CATALASE"/>
    <property type="match status" value="1"/>
</dbReference>
<comment type="similarity">
    <text evidence="2 13">Belongs to the catalase family.</text>
</comment>
<dbReference type="EC" id="1.11.1.6" evidence="3 13"/>
<dbReference type="PRINTS" id="PR00067">
    <property type="entry name" value="CATALASE"/>
</dbReference>
<evidence type="ECO:0000313" key="16">
    <source>
        <dbReference type="EMBL" id="PQJ29145.1"/>
    </source>
</evidence>
<organism evidence="16 17">
    <name type="scientific">Rubritalea profundi</name>
    <dbReference type="NCBI Taxonomy" id="1658618"/>
    <lineage>
        <taxon>Bacteria</taxon>
        <taxon>Pseudomonadati</taxon>
        <taxon>Verrucomicrobiota</taxon>
        <taxon>Verrucomicrobiia</taxon>
        <taxon>Verrucomicrobiales</taxon>
        <taxon>Rubritaleaceae</taxon>
        <taxon>Rubritalea</taxon>
    </lineage>
</organism>
<name>A0A2S7U2C0_9BACT</name>
<dbReference type="InterPro" id="IPR040333">
    <property type="entry name" value="Catalase_3"/>
</dbReference>
<dbReference type="PROSITE" id="PS51402">
    <property type="entry name" value="CATALASE_3"/>
    <property type="match status" value="1"/>
</dbReference>
<reference evidence="16 17" key="1">
    <citation type="submission" date="2016-12" db="EMBL/GenBank/DDBJ databases">
        <title>Study of bacterial adaptation to deep sea.</title>
        <authorList>
            <person name="Song J."/>
            <person name="Yoshizawa S."/>
            <person name="Kogure K."/>
        </authorList>
    </citation>
    <scope>NUCLEOTIDE SEQUENCE [LARGE SCALE GENOMIC DNA]</scope>
    <source>
        <strain evidence="16 17">SAORIC-165</strain>
    </source>
</reference>
<keyword evidence="7 13" id="KW-0560">Oxidoreductase</keyword>
<dbReference type="InterPro" id="IPR018028">
    <property type="entry name" value="Catalase"/>
</dbReference>
<keyword evidence="9 13" id="KW-0376">Hydrogen peroxide</keyword>
<dbReference type="PIRSF" id="PIRSF038928">
    <property type="entry name" value="Catalase_clade1-3"/>
    <property type="match status" value="1"/>
</dbReference>
<dbReference type="Proteomes" id="UP000239907">
    <property type="component" value="Unassembled WGS sequence"/>
</dbReference>
<evidence type="ECO:0000256" key="4">
    <source>
        <dbReference type="ARBA" id="ARBA00022559"/>
    </source>
</evidence>
<evidence type="ECO:0000256" key="8">
    <source>
        <dbReference type="ARBA" id="ARBA00023004"/>
    </source>
</evidence>
<dbReference type="Pfam" id="PF00199">
    <property type="entry name" value="Catalase"/>
    <property type="match status" value="1"/>
</dbReference>
<dbReference type="PANTHER" id="PTHR11465:SF9">
    <property type="entry name" value="CATALASE"/>
    <property type="match status" value="1"/>
</dbReference>
<evidence type="ECO:0000256" key="7">
    <source>
        <dbReference type="ARBA" id="ARBA00023002"/>
    </source>
</evidence>
<keyword evidence="5 12" id="KW-0349">Heme</keyword>
<evidence type="ECO:0000256" key="10">
    <source>
        <dbReference type="ARBA" id="ARBA00049254"/>
    </source>
</evidence>
<keyword evidence="17" id="KW-1185">Reference proteome</keyword>
<dbReference type="GO" id="GO:0046872">
    <property type="term" value="F:metal ion binding"/>
    <property type="evidence" value="ECO:0007669"/>
    <property type="project" value="UniProtKB-KW"/>
</dbReference>
<dbReference type="Gene3D" id="2.40.180.10">
    <property type="entry name" value="Catalase core domain"/>
    <property type="match status" value="1"/>
</dbReference>
<comment type="cofactor">
    <cofactor evidence="1 12">
        <name>heme</name>
        <dbReference type="ChEBI" id="CHEBI:30413"/>
    </cofactor>
</comment>
<dbReference type="AlphaFoldDB" id="A0A2S7U2C0"/>
<feature type="region of interest" description="Disordered" evidence="14">
    <location>
        <begin position="1"/>
        <end position="22"/>
    </location>
</feature>
<dbReference type="PROSITE" id="PS00438">
    <property type="entry name" value="CATALASE_2"/>
    <property type="match status" value="1"/>
</dbReference>
<feature type="active site" evidence="11">
    <location>
        <position position="54"/>
    </location>
</feature>
<evidence type="ECO:0000256" key="12">
    <source>
        <dbReference type="PIRSR" id="PIRSR038928-2"/>
    </source>
</evidence>
<comment type="caution">
    <text evidence="16">The sequence shown here is derived from an EMBL/GenBank/DDBJ whole genome shotgun (WGS) entry which is preliminary data.</text>
</comment>
<keyword evidence="4 13" id="KW-0575">Peroxidase</keyword>
<keyword evidence="8 12" id="KW-0408">Iron</keyword>
<dbReference type="GO" id="GO:0005737">
    <property type="term" value="C:cytoplasm"/>
    <property type="evidence" value="ECO:0007669"/>
    <property type="project" value="TreeGrafter"/>
</dbReference>
<evidence type="ECO:0000256" key="3">
    <source>
        <dbReference type="ARBA" id="ARBA00012314"/>
    </source>
</evidence>
<evidence type="ECO:0000259" key="15">
    <source>
        <dbReference type="SMART" id="SM01060"/>
    </source>
</evidence>
<feature type="domain" description="Catalase core" evidence="15">
    <location>
        <begin position="7"/>
        <end position="392"/>
    </location>
</feature>
<evidence type="ECO:0000256" key="9">
    <source>
        <dbReference type="ARBA" id="ARBA00023324"/>
    </source>
</evidence>
<dbReference type="PROSITE" id="PS00437">
    <property type="entry name" value="CATALASE_1"/>
    <property type="match status" value="1"/>
</dbReference>
<keyword evidence="6 12" id="KW-0479">Metal-binding</keyword>
<feature type="binding site" description="axial binding residue" evidence="12">
    <location>
        <position position="337"/>
    </location>
    <ligand>
        <name>heme</name>
        <dbReference type="ChEBI" id="CHEBI:30413"/>
    </ligand>
    <ligandPart>
        <name>Fe</name>
        <dbReference type="ChEBI" id="CHEBI:18248"/>
    </ligandPart>
</feature>
<sequence length="490" mass="54712">MSDIDLTTASGAPVADNQNSQTAGRFGPVLLQDVHLLEKLAHFNRERIPERVVHAKGAGAFGYLEITEDITDLTKAAPFAEVGKKTPCLLRFSTVGGEQGSADAERDPRGFALKLYTEEGNWDLVGNNTPVFFLRDPLKFPDFIHTQKRHPATHCKDPDMFWDFLSLTPEATHQVTVLFSDRGTPKSFRHMNGYGSHTFAMVNAAGGRVWVKFHFKTLAGIQNFTAVEAQKMCGENADHATQDLYQKIETGGTAEWEMQIQVMSEEEAATYRFDPFDVTKVWQHGDFPVRTIGKLVLDRNPKNYFAEIEQAAFAPSNMIPGVEASPDKMLQGRLFAYQDAHRYRLGANFTQIPVNCPYMARQVANHQRDGAMYDGAAEGSPNYEPNSVDGIKERPDAEVYPHPVHGEVGSHARDYIQDDFVQAGDLYRLMDPEQKSRLVGNIVGHMKNVTHKGIQLRAICNFFRADSDYGKRIADGLGLDLEAEMKALRG</sequence>
<dbReference type="SMART" id="SM01060">
    <property type="entry name" value="Catalase"/>
    <property type="match status" value="1"/>
</dbReference>
<dbReference type="SUPFAM" id="SSF56634">
    <property type="entry name" value="Heme-dependent catalase-like"/>
    <property type="match status" value="1"/>
</dbReference>
<dbReference type="CDD" id="cd08156">
    <property type="entry name" value="catalase_clade_3"/>
    <property type="match status" value="1"/>
</dbReference>
<evidence type="ECO:0000256" key="6">
    <source>
        <dbReference type="ARBA" id="ARBA00022723"/>
    </source>
</evidence>
<dbReference type="InterPro" id="IPR002226">
    <property type="entry name" value="Catalase_haem_BS"/>
</dbReference>
<dbReference type="OrthoDB" id="9760293at2"/>
<dbReference type="GO" id="GO:0042744">
    <property type="term" value="P:hydrogen peroxide catabolic process"/>
    <property type="evidence" value="ECO:0007669"/>
    <property type="project" value="UniProtKB-KW"/>
</dbReference>
<dbReference type="GO" id="GO:0020037">
    <property type="term" value="F:heme binding"/>
    <property type="evidence" value="ECO:0007669"/>
    <property type="project" value="InterPro"/>
</dbReference>
<comment type="catalytic activity">
    <reaction evidence="10 13">
        <text>2 H2O2 = O2 + 2 H2O</text>
        <dbReference type="Rhea" id="RHEA:20309"/>
        <dbReference type="ChEBI" id="CHEBI:15377"/>
        <dbReference type="ChEBI" id="CHEBI:15379"/>
        <dbReference type="ChEBI" id="CHEBI:16240"/>
        <dbReference type="EC" id="1.11.1.6"/>
    </reaction>
</comment>
<dbReference type="InterPro" id="IPR024711">
    <property type="entry name" value="Catalase_clade1/3"/>
</dbReference>
<evidence type="ECO:0000256" key="1">
    <source>
        <dbReference type="ARBA" id="ARBA00001971"/>
    </source>
</evidence>
<evidence type="ECO:0000256" key="14">
    <source>
        <dbReference type="SAM" id="MobiDB-lite"/>
    </source>
</evidence>
<accession>A0A2S7U2C0</accession>
<evidence type="ECO:0000256" key="11">
    <source>
        <dbReference type="PIRSR" id="PIRSR038928-1"/>
    </source>
</evidence>
<feature type="active site" evidence="11">
    <location>
        <position position="127"/>
    </location>
</feature>